<dbReference type="EMBL" id="LFJN01000031">
    <property type="protein sequence ID" value="KPI36445.1"/>
    <property type="molecule type" value="Genomic_DNA"/>
</dbReference>
<evidence type="ECO:0000313" key="2">
    <source>
        <dbReference type="Proteomes" id="UP000038010"/>
    </source>
</evidence>
<comment type="caution">
    <text evidence="1">The sequence shown here is derived from an EMBL/GenBank/DDBJ whole genome shotgun (WGS) entry which is preliminary data.</text>
</comment>
<dbReference type="OrthoDB" id="4136242at2759"/>
<organism evidence="1 2">
    <name type="scientific">Cyphellophora attinorum</name>
    <dbReference type="NCBI Taxonomy" id="1664694"/>
    <lineage>
        <taxon>Eukaryota</taxon>
        <taxon>Fungi</taxon>
        <taxon>Dikarya</taxon>
        <taxon>Ascomycota</taxon>
        <taxon>Pezizomycotina</taxon>
        <taxon>Eurotiomycetes</taxon>
        <taxon>Chaetothyriomycetidae</taxon>
        <taxon>Chaetothyriales</taxon>
        <taxon>Cyphellophoraceae</taxon>
        <taxon>Cyphellophora</taxon>
    </lineage>
</organism>
<dbReference type="Proteomes" id="UP000038010">
    <property type="component" value="Unassembled WGS sequence"/>
</dbReference>
<gene>
    <name evidence="1" type="ORF">AB675_2947</name>
</gene>
<dbReference type="AlphaFoldDB" id="A0A0N1HN90"/>
<accession>A0A0N1HN90</accession>
<keyword evidence="2" id="KW-1185">Reference proteome</keyword>
<dbReference type="GeneID" id="28734838"/>
<sequence length="487" mass="53467">MPGNEIEESKEDMILRHLEQLLYQEPSKLRRAYKNVAANVRTVLERQIVNSLAPARTDASQRRMCRFKGEHRLAKVLGSLPLELALFTLARVYDEAHIILCQGRGAARSATQRQAAGSLQQNPKIDLNPLVDNFSAAKVEGQIVLLNSDDPAWPYRFEWQRVPEMSFDCLDRLSSLAEHLPGERGPCREYAGIGGGGGSDIISASAFGHLLREQGKEMNVLVSTRTWATGSQGKQGSKLGIKREVYDHAGQVMINGKIIPGTFKVQEGTSSEGRGLEHIPASKHEQVYIVLDQNGSRSDIAQEDRAELKDQLKAVLGDSQPPLETIAIVDTGGDVFGADGSGATTPDQDLRVQQAMCTDVFDKYNLITVVMAPGVDAPDNAPQKALEAGAKVYSPNDDEKQLLLHLLKDEYRMDGSEEGRFGKTTLALQARLNGAVGWTSLDLPCHIVDTWDNPWSSFVYIRKCMSDIILIPTKQLLPLIDPSAKSG</sequence>
<proteinExistence type="predicted"/>
<dbReference type="VEuPathDB" id="FungiDB:AB675_2947"/>
<name>A0A0N1HN90_9EURO</name>
<protein>
    <submittedName>
        <fullName evidence="1">Uncharacterized protein</fullName>
    </submittedName>
</protein>
<evidence type="ECO:0000313" key="1">
    <source>
        <dbReference type="EMBL" id="KPI36445.1"/>
    </source>
</evidence>
<dbReference type="RefSeq" id="XP_017996408.1">
    <property type="nucleotide sequence ID" value="XM_018142958.1"/>
</dbReference>
<reference evidence="1 2" key="1">
    <citation type="submission" date="2015-06" db="EMBL/GenBank/DDBJ databases">
        <title>Draft genome of the ant-associated black yeast Phialophora attae CBS 131958.</title>
        <authorList>
            <person name="Moreno L.F."/>
            <person name="Stielow B.J."/>
            <person name="de Hoog S."/>
            <person name="Vicente V.A."/>
            <person name="Weiss V.A."/>
            <person name="de Vries M."/>
            <person name="Cruz L.M."/>
            <person name="Souza E.M."/>
        </authorList>
    </citation>
    <scope>NUCLEOTIDE SEQUENCE [LARGE SCALE GENOMIC DNA]</scope>
    <source>
        <strain evidence="1 2">CBS 131958</strain>
    </source>
</reference>